<organism evidence="4 5">
    <name type="scientific">Zhouia spongiae</name>
    <dbReference type="NCBI Taxonomy" id="2202721"/>
    <lineage>
        <taxon>Bacteria</taxon>
        <taxon>Pseudomonadati</taxon>
        <taxon>Bacteroidota</taxon>
        <taxon>Flavobacteriia</taxon>
        <taxon>Flavobacteriales</taxon>
        <taxon>Flavobacteriaceae</taxon>
        <taxon>Zhouia</taxon>
    </lineage>
</organism>
<dbReference type="PANTHER" id="PTHR43135:SF3">
    <property type="entry name" value="ALPHA-D-RIBOSE 1-METHYLPHOSPHONATE 5-TRIPHOSPHATE DIPHOSPHATASE"/>
    <property type="match status" value="1"/>
</dbReference>
<dbReference type="Proteomes" id="UP000829476">
    <property type="component" value="Chromosome"/>
</dbReference>
<name>A0ABY3YSM6_9FLAO</name>
<keyword evidence="5" id="KW-1185">Reference proteome</keyword>
<evidence type="ECO:0000256" key="2">
    <source>
        <dbReference type="SAM" id="SignalP"/>
    </source>
</evidence>
<evidence type="ECO:0000313" key="5">
    <source>
        <dbReference type="Proteomes" id="UP000829476"/>
    </source>
</evidence>
<feature type="region of interest" description="Disordered" evidence="1">
    <location>
        <begin position="156"/>
        <end position="186"/>
    </location>
</feature>
<dbReference type="InterPro" id="IPR051781">
    <property type="entry name" value="Metallo-dep_Hydrolase"/>
</dbReference>
<protein>
    <submittedName>
        <fullName evidence="4">Amidohydrolase family protein</fullName>
    </submittedName>
</protein>
<feature type="chain" id="PRO_5045306456" evidence="2">
    <location>
        <begin position="19"/>
        <end position="424"/>
    </location>
</feature>
<dbReference type="InterPro" id="IPR006680">
    <property type="entry name" value="Amidohydro-rel"/>
</dbReference>
<dbReference type="InterPro" id="IPR057744">
    <property type="entry name" value="OTAase-like"/>
</dbReference>
<gene>
    <name evidence="4" type="ORF">MQE36_03025</name>
</gene>
<dbReference type="CDD" id="cd01299">
    <property type="entry name" value="Met_dep_hydrolase_A"/>
    <property type="match status" value="1"/>
</dbReference>
<sequence length="424" mass="45784">MKKILILVLTIVSPSAFAQDILLHCGKLIDAEKGKVLSEKTIIISGDKIKEVRDGYVDPETNDKLIDLKDKTVLPGLIDMHVHLESETNPKRYMARYTFNEADIAFESTVYAKRTLMAGFTTVRDLGGTGVNIALRNAVNNGYVDGPRIFTAGKSIATTGGHADPTNGSKNSLMGDPGPREGVINSPEEARKAVRQRYKNGADVIKITATGGVLSVAKSGKNPQFFIDEVKAITETAKDYGMLVAAHAHGDEGMQRAVKGGVKTIEHGTFMSDETMALMKAYDAYLVPTITAGKFVAEKAEVAGFYPDIVAPKAREVGPQIQGTFAKAYKKGVPIVFGTDAGVFPHGENGKEFGYMVEAGMPEMESIQAATVVAARLLGEEKRIGQLEPGFYADIIAVDQDPTKYIKTLEKVVFVMKGGKVYKN</sequence>
<dbReference type="SUPFAM" id="SSF51338">
    <property type="entry name" value="Composite domain of metallo-dependent hydrolases"/>
    <property type="match status" value="1"/>
</dbReference>
<dbReference type="InterPro" id="IPR032466">
    <property type="entry name" value="Metal_Hydrolase"/>
</dbReference>
<feature type="domain" description="Amidohydrolase-related" evidence="3">
    <location>
        <begin position="72"/>
        <end position="421"/>
    </location>
</feature>
<reference evidence="4 5" key="1">
    <citation type="journal article" date="2018" name="Int. J. Syst. Evol. Microbiol.">
        <title>Zhouia spongiae sp. nov., isolated from a marine sponge.</title>
        <authorList>
            <person name="Zhuang L."/>
            <person name="Lin B."/>
            <person name="Qin F."/>
            <person name="Luo L."/>
        </authorList>
    </citation>
    <scope>NUCLEOTIDE SEQUENCE [LARGE SCALE GENOMIC DNA]</scope>
    <source>
        <strain evidence="4 5">HN-Y44</strain>
    </source>
</reference>
<evidence type="ECO:0000259" key="3">
    <source>
        <dbReference type="Pfam" id="PF01979"/>
    </source>
</evidence>
<keyword evidence="2" id="KW-0732">Signal</keyword>
<dbReference type="Gene3D" id="2.30.40.10">
    <property type="entry name" value="Urease, subunit C, domain 1"/>
    <property type="match status" value="1"/>
</dbReference>
<proteinExistence type="predicted"/>
<evidence type="ECO:0000313" key="4">
    <source>
        <dbReference type="EMBL" id="UNZ00450.1"/>
    </source>
</evidence>
<dbReference type="RefSeq" id="WP_242938808.1">
    <property type="nucleotide sequence ID" value="NZ_CP094326.1"/>
</dbReference>
<dbReference type="PANTHER" id="PTHR43135">
    <property type="entry name" value="ALPHA-D-RIBOSE 1-METHYLPHOSPHONATE 5-TRIPHOSPHATE DIPHOSPHATASE"/>
    <property type="match status" value="1"/>
</dbReference>
<accession>A0ABY3YSM6</accession>
<dbReference type="SUPFAM" id="SSF51556">
    <property type="entry name" value="Metallo-dependent hydrolases"/>
    <property type="match status" value="1"/>
</dbReference>
<dbReference type="EMBL" id="CP094326">
    <property type="protein sequence ID" value="UNZ00450.1"/>
    <property type="molecule type" value="Genomic_DNA"/>
</dbReference>
<dbReference type="Pfam" id="PF01979">
    <property type="entry name" value="Amidohydro_1"/>
    <property type="match status" value="1"/>
</dbReference>
<dbReference type="InterPro" id="IPR011059">
    <property type="entry name" value="Metal-dep_hydrolase_composite"/>
</dbReference>
<evidence type="ECO:0000256" key="1">
    <source>
        <dbReference type="SAM" id="MobiDB-lite"/>
    </source>
</evidence>
<dbReference type="Gene3D" id="3.20.20.140">
    <property type="entry name" value="Metal-dependent hydrolases"/>
    <property type="match status" value="1"/>
</dbReference>
<feature type="signal peptide" evidence="2">
    <location>
        <begin position="1"/>
        <end position="18"/>
    </location>
</feature>